<accession>A0A811V634</accession>
<organism evidence="2 3">
    <name type="scientific">Ceratitis capitata</name>
    <name type="common">Mediterranean fruit fly</name>
    <name type="synonym">Tephritis capitata</name>
    <dbReference type="NCBI Taxonomy" id="7213"/>
    <lineage>
        <taxon>Eukaryota</taxon>
        <taxon>Metazoa</taxon>
        <taxon>Ecdysozoa</taxon>
        <taxon>Arthropoda</taxon>
        <taxon>Hexapoda</taxon>
        <taxon>Insecta</taxon>
        <taxon>Pterygota</taxon>
        <taxon>Neoptera</taxon>
        <taxon>Endopterygota</taxon>
        <taxon>Diptera</taxon>
        <taxon>Brachycera</taxon>
        <taxon>Muscomorpha</taxon>
        <taxon>Tephritoidea</taxon>
        <taxon>Tephritidae</taxon>
        <taxon>Ceratitis</taxon>
        <taxon>Ceratitis</taxon>
    </lineage>
</organism>
<feature type="compositionally biased region" description="Polar residues" evidence="1">
    <location>
        <begin position="36"/>
        <end position="52"/>
    </location>
</feature>
<evidence type="ECO:0000256" key="1">
    <source>
        <dbReference type="SAM" id="MobiDB-lite"/>
    </source>
</evidence>
<protein>
    <submittedName>
        <fullName evidence="2">(Mediterranean fruit fly) hypothetical protein</fullName>
    </submittedName>
</protein>
<reference evidence="2" key="1">
    <citation type="submission" date="2020-11" db="EMBL/GenBank/DDBJ databases">
        <authorList>
            <person name="Whitehead M."/>
        </authorList>
    </citation>
    <scope>NUCLEOTIDE SEQUENCE</scope>
    <source>
        <strain evidence="2">EGII</strain>
    </source>
</reference>
<dbReference type="Proteomes" id="UP000606786">
    <property type="component" value="Unassembled WGS sequence"/>
</dbReference>
<sequence>MRCSCKTSVERNTEPLHCTSRPNAFAATEVTVRTRVPTQAYNQSSRESTKSPPSLPVMTKNSSQMMQNVERHAAPWNFTGYNLSASPIRYTCLTQTMTKLGEAKKKQ</sequence>
<dbReference type="AlphaFoldDB" id="A0A811V634"/>
<name>A0A811V634_CERCA</name>
<gene>
    <name evidence="2" type="ORF">CCAP1982_LOCUS13633</name>
</gene>
<evidence type="ECO:0000313" key="3">
    <source>
        <dbReference type="Proteomes" id="UP000606786"/>
    </source>
</evidence>
<dbReference type="EMBL" id="CAJHJT010000034">
    <property type="protein sequence ID" value="CAD7005276.1"/>
    <property type="molecule type" value="Genomic_DNA"/>
</dbReference>
<feature type="region of interest" description="Disordered" evidence="1">
    <location>
        <begin position="36"/>
        <end position="64"/>
    </location>
</feature>
<evidence type="ECO:0000313" key="2">
    <source>
        <dbReference type="EMBL" id="CAD7005276.1"/>
    </source>
</evidence>
<keyword evidence="3" id="KW-1185">Reference proteome</keyword>
<proteinExistence type="predicted"/>
<comment type="caution">
    <text evidence="2">The sequence shown here is derived from an EMBL/GenBank/DDBJ whole genome shotgun (WGS) entry which is preliminary data.</text>
</comment>